<reference evidence="1" key="1">
    <citation type="submission" date="2022-08" db="EMBL/GenBank/DDBJ databases">
        <authorList>
            <person name="Kallberg Y."/>
            <person name="Tangrot J."/>
            <person name="Rosling A."/>
        </authorList>
    </citation>
    <scope>NUCLEOTIDE SEQUENCE</scope>
    <source>
        <strain evidence="1">Wild A</strain>
    </source>
</reference>
<accession>A0A9W4WT34</accession>
<organism evidence="1 2">
    <name type="scientific">Funneliformis geosporum</name>
    <dbReference type="NCBI Taxonomy" id="1117311"/>
    <lineage>
        <taxon>Eukaryota</taxon>
        <taxon>Fungi</taxon>
        <taxon>Fungi incertae sedis</taxon>
        <taxon>Mucoromycota</taxon>
        <taxon>Glomeromycotina</taxon>
        <taxon>Glomeromycetes</taxon>
        <taxon>Glomerales</taxon>
        <taxon>Glomeraceae</taxon>
        <taxon>Funneliformis</taxon>
    </lineage>
</organism>
<comment type="caution">
    <text evidence="1">The sequence shown here is derived from an EMBL/GenBank/DDBJ whole genome shotgun (WGS) entry which is preliminary data.</text>
</comment>
<dbReference type="OrthoDB" id="2388771at2759"/>
<dbReference type="AlphaFoldDB" id="A0A9W4WT34"/>
<dbReference type="Proteomes" id="UP001153678">
    <property type="component" value="Unassembled WGS sequence"/>
</dbReference>
<name>A0A9W4WT34_9GLOM</name>
<dbReference type="EMBL" id="CAMKVN010003201">
    <property type="protein sequence ID" value="CAI2184025.1"/>
    <property type="molecule type" value="Genomic_DNA"/>
</dbReference>
<evidence type="ECO:0000313" key="1">
    <source>
        <dbReference type="EMBL" id="CAI2184025.1"/>
    </source>
</evidence>
<keyword evidence="2" id="KW-1185">Reference proteome</keyword>
<protein>
    <submittedName>
        <fullName evidence="1">2878_t:CDS:1</fullName>
    </submittedName>
</protein>
<dbReference type="Gene3D" id="3.80.10.10">
    <property type="entry name" value="Ribonuclease Inhibitor"/>
    <property type="match status" value="1"/>
</dbReference>
<gene>
    <name evidence="1" type="ORF">FWILDA_LOCUS11374</name>
</gene>
<dbReference type="InterPro" id="IPR032675">
    <property type="entry name" value="LRR_dom_sf"/>
</dbReference>
<proteinExistence type="predicted"/>
<evidence type="ECO:0000313" key="2">
    <source>
        <dbReference type="Proteomes" id="UP001153678"/>
    </source>
</evidence>
<sequence length="548" mass="64105">MYLPNECVECIIKHFDENDIKTLYSATLVNRNWCKISMIRLWKIPLSSNSSNSTNSPSNSSNTHKIITVLLSFLDKESKEELKILANRFYIPKDTLNLYPKLQRDLKIPLYHLKIPDTPHLFEYPKYIERINFVDLVGLVNKWVNNLLNELLSTSSMSLNFYLYKCLNGWEYIRYITNQTNFRCPFIQFDKKPQEFFKFLLESLFQVLIKYSQIDTLSIINISNTQPLILQLDKYLQNDDINKRLLLNLNSFDFCQTINSRIFMKLSELVRDTITTISIFIIPEGLGVDEGENMDHVISFIKSLRFLKSVSFIGYNNTNATQIILSLQKHSSTLTTLKLTLCTIDDDAIKCLSRWDHLQELIFHQLHFIFNNDLSSTIKSEDKIFPKLKILNYVEYSSKNSLIAWIIQNNGYNLTHLDIHTNIERCIKIFDIISKNCPSLISLTTPITEQRDFTALFSILEHCNQLKRLFIYEFNIININEDVLSSFIEIIPDSLLYLKINKFEFSQIKLGKLKNCKIIFEVLLGRNSLTVKEFFSLNNLSINIGRFK</sequence>